<comment type="caution">
    <text evidence="3">The sequence shown here is derived from an EMBL/GenBank/DDBJ whole genome shotgun (WGS) entry which is preliminary data.</text>
</comment>
<gene>
    <name evidence="3" type="ORF">QC764_0107510</name>
</gene>
<dbReference type="SUPFAM" id="SSF51735">
    <property type="entry name" value="NAD(P)-binding Rossmann-fold domains"/>
    <property type="match status" value="1"/>
</dbReference>
<dbReference type="InterPro" id="IPR036291">
    <property type="entry name" value="NAD(P)-bd_dom_sf"/>
</dbReference>
<protein>
    <submittedName>
        <fullName evidence="3">Uncharacterized protein</fullName>
    </submittedName>
</protein>
<organism evidence="3 4">
    <name type="scientific">Podospora pseudoanserina</name>
    <dbReference type="NCBI Taxonomy" id="2609844"/>
    <lineage>
        <taxon>Eukaryota</taxon>
        <taxon>Fungi</taxon>
        <taxon>Dikarya</taxon>
        <taxon>Ascomycota</taxon>
        <taxon>Pezizomycotina</taxon>
        <taxon>Sordariomycetes</taxon>
        <taxon>Sordariomycetidae</taxon>
        <taxon>Sordariales</taxon>
        <taxon>Podosporaceae</taxon>
        <taxon>Podospora</taxon>
    </lineage>
</organism>
<dbReference type="EMBL" id="JAFFHC010000007">
    <property type="protein sequence ID" value="KAK4668950.1"/>
    <property type="molecule type" value="Genomic_DNA"/>
</dbReference>
<evidence type="ECO:0000313" key="3">
    <source>
        <dbReference type="EMBL" id="KAK4668950.1"/>
    </source>
</evidence>
<evidence type="ECO:0000256" key="1">
    <source>
        <dbReference type="ARBA" id="ARBA00006484"/>
    </source>
</evidence>
<dbReference type="GeneID" id="87961919"/>
<name>A0ABR0HLJ0_9PEZI</name>
<dbReference type="PANTHER" id="PTHR42901">
    <property type="entry name" value="ALCOHOL DEHYDROGENASE"/>
    <property type="match status" value="1"/>
</dbReference>
<dbReference type="RefSeq" id="XP_062796870.1">
    <property type="nucleotide sequence ID" value="XM_062941129.1"/>
</dbReference>
<dbReference type="Proteomes" id="UP001323617">
    <property type="component" value="Unassembled WGS sequence"/>
</dbReference>
<dbReference type="Gene3D" id="3.40.50.720">
    <property type="entry name" value="NAD(P)-binding Rossmann-like Domain"/>
    <property type="match status" value="1"/>
</dbReference>
<proteinExistence type="inferred from homology"/>
<keyword evidence="2" id="KW-0560">Oxidoreductase</keyword>
<keyword evidence="4" id="KW-1185">Reference proteome</keyword>
<sequence>MRIIPKKHSKQCPYRIPLHIFGSKSKTMAVSLSLNFAPIKTLHRESYPAISPLEPENNQAGKTVLVTGGAGGIGFAIATAFVQASSSHVIIVGRRQGFLQDGVKRLEAEARTAGTNTKISGYSSDVSSLEASEKLWAELKEDGIVVDVLVLNAVALGPGGALVEANLEAVWKAYEVNVRSLLDHTQRFYNQVGKRQKYLVSVSSSMVHNLDNENSFLSAYGATKTAGQVLFQQIARDVDPARLQMISFHPGAIYSDGAREGGVTKDMIDVWDDGMFCFSRSWINEGVEANLATAALPGNFAVWAATPAAKFLHGRFLAAWWDVNELKHDALQEKLNSEWHLLRVGVKGL</sequence>
<dbReference type="PANTHER" id="PTHR42901:SF1">
    <property type="entry name" value="ALCOHOL DEHYDROGENASE"/>
    <property type="match status" value="1"/>
</dbReference>
<dbReference type="Pfam" id="PF00106">
    <property type="entry name" value="adh_short"/>
    <property type="match status" value="1"/>
</dbReference>
<dbReference type="InterPro" id="IPR002347">
    <property type="entry name" value="SDR_fam"/>
</dbReference>
<comment type="similarity">
    <text evidence="1">Belongs to the short-chain dehydrogenases/reductases (SDR) family.</text>
</comment>
<reference evidence="3 4" key="1">
    <citation type="journal article" date="2023" name="bioRxiv">
        <title>High-quality genome assemblies of four members of thePodospora anserinaspecies complex.</title>
        <authorList>
            <person name="Ament-Velasquez S.L."/>
            <person name="Vogan A.A."/>
            <person name="Wallerman O."/>
            <person name="Hartmann F."/>
            <person name="Gautier V."/>
            <person name="Silar P."/>
            <person name="Giraud T."/>
            <person name="Johannesson H."/>
        </authorList>
    </citation>
    <scope>NUCLEOTIDE SEQUENCE [LARGE SCALE GENOMIC DNA]</scope>
    <source>
        <strain evidence="3 4">CBS 124.78</strain>
    </source>
</reference>
<dbReference type="PRINTS" id="PR00081">
    <property type="entry name" value="GDHRDH"/>
</dbReference>
<evidence type="ECO:0000313" key="4">
    <source>
        <dbReference type="Proteomes" id="UP001323617"/>
    </source>
</evidence>
<accession>A0ABR0HLJ0</accession>
<evidence type="ECO:0000256" key="2">
    <source>
        <dbReference type="ARBA" id="ARBA00023002"/>
    </source>
</evidence>